<feature type="domain" description="Glycosyltransferase 2-like" evidence="1">
    <location>
        <begin position="10"/>
        <end position="169"/>
    </location>
</feature>
<dbReference type="PANTHER" id="PTHR48090">
    <property type="entry name" value="UNDECAPRENYL-PHOSPHATE 4-DEOXY-4-FORMAMIDO-L-ARABINOSE TRANSFERASE-RELATED"/>
    <property type="match status" value="1"/>
</dbReference>
<evidence type="ECO:0000313" key="2">
    <source>
        <dbReference type="EMBL" id="MBO0932735.1"/>
    </source>
</evidence>
<dbReference type="SUPFAM" id="SSF53448">
    <property type="entry name" value="Nucleotide-diphospho-sugar transferases"/>
    <property type="match status" value="1"/>
</dbReference>
<accession>A0A939G840</accession>
<sequence>MPTSNASTFVVVPTYNEATALRQTLLPLVYEGYSVVVVDDCSADNTLDTIRDLSLHYLRHPINLGQGAALHTGMRYALAQGAAYVVHFDADGQHDHREIQTLLAPVKAGEADIALGSRFQRANDVDAVPVLRRALLKVATIVNGLTTGLWLTDAHNGFRAMNRRAAEAIRITENRMAHATEVLSLIRQNRLRYQEVPVHIVYTDYSKQKGQSALNAFNILIDLILKKLLL</sequence>
<dbReference type="InterPro" id="IPR029044">
    <property type="entry name" value="Nucleotide-diphossugar_trans"/>
</dbReference>
<gene>
    <name evidence="2" type="ORF">J2I48_17125</name>
</gene>
<proteinExistence type="predicted"/>
<organism evidence="2 3">
    <name type="scientific">Fibrella aquatilis</name>
    <dbReference type="NCBI Taxonomy" id="2817059"/>
    <lineage>
        <taxon>Bacteria</taxon>
        <taxon>Pseudomonadati</taxon>
        <taxon>Bacteroidota</taxon>
        <taxon>Cytophagia</taxon>
        <taxon>Cytophagales</taxon>
        <taxon>Spirosomataceae</taxon>
        <taxon>Fibrella</taxon>
    </lineage>
</organism>
<dbReference type="Gene3D" id="3.90.550.10">
    <property type="entry name" value="Spore Coat Polysaccharide Biosynthesis Protein SpsA, Chain A"/>
    <property type="match status" value="1"/>
</dbReference>
<dbReference type="CDD" id="cd04179">
    <property type="entry name" value="DPM_DPG-synthase_like"/>
    <property type="match status" value="1"/>
</dbReference>
<dbReference type="AlphaFoldDB" id="A0A939G840"/>
<evidence type="ECO:0000259" key="1">
    <source>
        <dbReference type="Pfam" id="PF00535"/>
    </source>
</evidence>
<dbReference type="Pfam" id="PF00535">
    <property type="entry name" value="Glycos_transf_2"/>
    <property type="match status" value="1"/>
</dbReference>
<dbReference type="InterPro" id="IPR050256">
    <property type="entry name" value="Glycosyltransferase_2"/>
</dbReference>
<keyword evidence="3" id="KW-1185">Reference proteome</keyword>
<dbReference type="EMBL" id="JAFMYU010000014">
    <property type="protein sequence ID" value="MBO0932735.1"/>
    <property type="molecule type" value="Genomic_DNA"/>
</dbReference>
<reference evidence="2 3" key="1">
    <citation type="submission" date="2021-03" db="EMBL/GenBank/DDBJ databases">
        <title>Fibrella sp. HMF5036 genome sequencing and assembly.</title>
        <authorList>
            <person name="Kang H."/>
            <person name="Kim H."/>
            <person name="Bae S."/>
            <person name="Joh K."/>
        </authorList>
    </citation>
    <scope>NUCLEOTIDE SEQUENCE [LARGE SCALE GENOMIC DNA]</scope>
    <source>
        <strain evidence="2 3">HMF5036</strain>
    </source>
</reference>
<dbReference type="InterPro" id="IPR001173">
    <property type="entry name" value="Glyco_trans_2-like"/>
</dbReference>
<evidence type="ECO:0000313" key="3">
    <source>
        <dbReference type="Proteomes" id="UP000664795"/>
    </source>
</evidence>
<name>A0A939G840_9BACT</name>
<protein>
    <submittedName>
        <fullName evidence="2">Glycosyltransferase family 2 protein</fullName>
    </submittedName>
</protein>
<dbReference type="Proteomes" id="UP000664795">
    <property type="component" value="Unassembled WGS sequence"/>
</dbReference>
<dbReference type="RefSeq" id="WP_207336700.1">
    <property type="nucleotide sequence ID" value="NZ_JAFMYU010000014.1"/>
</dbReference>
<comment type="caution">
    <text evidence="2">The sequence shown here is derived from an EMBL/GenBank/DDBJ whole genome shotgun (WGS) entry which is preliminary data.</text>
</comment>
<dbReference type="PANTHER" id="PTHR48090:SF7">
    <property type="entry name" value="RFBJ PROTEIN"/>
    <property type="match status" value="1"/>
</dbReference>